<dbReference type="GO" id="GO:0005634">
    <property type="term" value="C:nucleus"/>
    <property type="evidence" value="ECO:0007669"/>
    <property type="project" value="UniProtKB-SubCell"/>
</dbReference>
<evidence type="ECO:0000256" key="5">
    <source>
        <dbReference type="ARBA" id="ARBA00022833"/>
    </source>
</evidence>
<dbReference type="SMART" id="SM00355">
    <property type="entry name" value="ZnF_C2H2"/>
    <property type="match status" value="3"/>
</dbReference>
<evidence type="ECO:0000256" key="7">
    <source>
        <dbReference type="ARBA" id="ARBA00023242"/>
    </source>
</evidence>
<keyword evidence="4 8" id="KW-0863">Zinc-finger</keyword>
<dbReference type="GO" id="GO:0008270">
    <property type="term" value="F:zinc ion binding"/>
    <property type="evidence" value="ECO:0007669"/>
    <property type="project" value="UniProtKB-KW"/>
</dbReference>
<dbReference type="PROSITE" id="PS00028">
    <property type="entry name" value="ZINC_FINGER_C2H2_1"/>
    <property type="match status" value="3"/>
</dbReference>
<protein>
    <recommendedName>
        <fullName evidence="9">C2H2-type domain-containing protein</fullName>
    </recommendedName>
</protein>
<evidence type="ECO:0000256" key="8">
    <source>
        <dbReference type="PROSITE-ProRule" id="PRU00042"/>
    </source>
</evidence>
<dbReference type="Gene3D" id="3.30.160.60">
    <property type="entry name" value="Classic Zinc Finger"/>
    <property type="match status" value="3"/>
</dbReference>
<dbReference type="GO" id="GO:0000981">
    <property type="term" value="F:DNA-binding transcription factor activity, RNA polymerase II-specific"/>
    <property type="evidence" value="ECO:0007669"/>
    <property type="project" value="TreeGrafter"/>
</dbReference>
<evidence type="ECO:0000256" key="3">
    <source>
        <dbReference type="ARBA" id="ARBA00022737"/>
    </source>
</evidence>
<sequence>MEDTSKNCLEYSTLYCCYYQGCNNTYTTKFNLKHHIETIHLKTKKFICEICQKSLSSKQNYQNHKSIHDGAKPFACNYCGKCYAKAAQLTLHKRVHTKDGEKITVEVIDTASLKTADLVMKQFEKITWEEFESNQPQLPPLQSSSQQLMCLPSFCSALKRCKTENNI</sequence>
<dbReference type="GO" id="GO:0000978">
    <property type="term" value="F:RNA polymerase II cis-regulatory region sequence-specific DNA binding"/>
    <property type="evidence" value="ECO:0007669"/>
    <property type="project" value="TreeGrafter"/>
</dbReference>
<name>A0AAU9JH63_9CILI</name>
<accession>A0AAU9JH63</accession>
<feature type="domain" description="C2H2-type" evidence="9">
    <location>
        <begin position="74"/>
        <end position="101"/>
    </location>
</feature>
<proteinExistence type="predicted"/>
<evidence type="ECO:0000313" key="11">
    <source>
        <dbReference type="Proteomes" id="UP001162131"/>
    </source>
</evidence>
<gene>
    <name evidence="10" type="ORF">BSTOLATCC_MIC34788</name>
</gene>
<dbReference type="Pfam" id="PF00096">
    <property type="entry name" value="zf-C2H2"/>
    <property type="match status" value="1"/>
</dbReference>
<comment type="caution">
    <text evidence="10">The sequence shown here is derived from an EMBL/GenBank/DDBJ whole genome shotgun (WGS) entry which is preliminary data.</text>
</comment>
<keyword evidence="2" id="KW-0479">Metal-binding</keyword>
<organism evidence="10 11">
    <name type="scientific">Blepharisma stoltei</name>
    <dbReference type="NCBI Taxonomy" id="1481888"/>
    <lineage>
        <taxon>Eukaryota</taxon>
        <taxon>Sar</taxon>
        <taxon>Alveolata</taxon>
        <taxon>Ciliophora</taxon>
        <taxon>Postciliodesmatophora</taxon>
        <taxon>Heterotrichea</taxon>
        <taxon>Heterotrichida</taxon>
        <taxon>Blepharismidae</taxon>
        <taxon>Blepharisma</taxon>
    </lineage>
</organism>
<dbReference type="PANTHER" id="PTHR23235:SF120">
    <property type="entry name" value="KRUPPEL-LIKE FACTOR 15"/>
    <property type="match status" value="1"/>
</dbReference>
<dbReference type="PANTHER" id="PTHR23235">
    <property type="entry name" value="KRUEPPEL-LIKE TRANSCRIPTION FACTOR"/>
    <property type="match status" value="1"/>
</dbReference>
<dbReference type="FunFam" id="3.30.160.60:FF:001009">
    <property type="entry name" value="Zinc finger protein 26"/>
    <property type="match status" value="1"/>
</dbReference>
<dbReference type="InterPro" id="IPR013087">
    <property type="entry name" value="Znf_C2H2_type"/>
</dbReference>
<evidence type="ECO:0000313" key="10">
    <source>
        <dbReference type="EMBL" id="CAG9323749.1"/>
    </source>
</evidence>
<comment type="subcellular location">
    <subcellularLocation>
        <location evidence="1">Nucleus</location>
    </subcellularLocation>
</comment>
<evidence type="ECO:0000259" key="9">
    <source>
        <dbReference type="PROSITE" id="PS50157"/>
    </source>
</evidence>
<feature type="domain" description="C2H2-type" evidence="9">
    <location>
        <begin position="15"/>
        <end position="45"/>
    </location>
</feature>
<dbReference type="Proteomes" id="UP001162131">
    <property type="component" value="Unassembled WGS sequence"/>
</dbReference>
<evidence type="ECO:0000256" key="6">
    <source>
        <dbReference type="ARBA" id="ARBA00023125"/>
    </source>
</evidence>
<feature type="domain" description="C2H2-type" evidence="9">
    <location>
        <begin position="46"/>
        <end position="73"/>
    </location>
</feature>
<dbReference type="SUPFAM" id="SSF57667">
    <property type="entry name" value="beta-beta-alpha zinc fingers"/>
    <property type="match status" value="2"/>
</dbReference>
<dbReference type="Pfam" id="PF12874">
    <property type="entry name" value="zf-met"/>
    <property type="match status" value="1"/>
</dbReference>
<reference evidence="10" key="1">
    <citation type="submission" date="2021-09" db="EMBL/GenBank/DDBJ databases">
        <authorList>
            <consortium name="AG Swart"/>
            <person name="Singh M."/>
            <person name="Singh A."/>
            <person name="Seah K."/>
            <person name="Emmerich C."/>
        </authorList>
    </citation>
    <scope>NUCLEOTIDE SEQUENCE</scope>
    <source>
        <strain evidence="10">ATCC30299</strain>
    </source>
</reference>
<evidence type="ECO:0000256" key="1">
    <source>
        <dbReference type="ARBA" id="ARBA00004123"/>
    </source>
</evidence>
<keyword evidence="11" id="KW-1185">Reference proteome</keyword>
<keyword evidence="3" id="KW-0677">Repeat</keyword>
<evidence type="ECO:0000256" key="4">
    <source>
        <dbReference type="ARBA" id="ARBA00022771"/>
    </source>
</evidence>
<keyword evidence="7" id="KW-0539">Nucleus</keyword>
<keyword evidence="6" id="KW-0238">DNA-binding</keyword>
<keyword evidence="5" id="KW-0862">Zinc</keyword>
<dbReference type="AlphaFoldDB" id="A0AAU9JH63"/>
<dbReference type="EMBL" id="CAJZBQ010000035">
    <property type="protein sequence ID" value="CAG9323749.1"/>
    <property type="molecule type" value="Genomic_DNA"/>
</dbReference>
<dbReference type="PROSITE" id="PS50157">
    <property type="entry name" value="ZINC_FINGER_C2H2_2"/>
    <property type="match status" value="3"/>
</dbReference>
<dbReference type="InterPro" id="IPR036236">
    <property type="entry name" value="Znf_C2H2_sf"/>
</dbReference>
<evidence type="ECO:0000256" key="2">
    <source>
        <dbReference type="ARBA" id="ARBA00022723"/>
    </source>
</evidence>